<feature type="compositionally biased region" description="Low complexity" evidence="7">
    <location>
        <begin position="323"/>
        <end position="357"/>
    </location>
</feature>
<feature type="region of interest" description="Disordered" evidence="7">
    <location>
        <begin position="434"/>
        <end position="460"/>
    </location>
</feature>
<evidence type="ECO:0000256" key="4">
    <source>
        <dbReference type="ARBA" id="ARBA00023125"/>
    </source>
</evidence>
<dbReference type="Gene3D" id="3.30.428.10">
    <property type="entry name" value="HIT-like"/>
    <property type="match status" value="1"/>
</dbReference>
<dbReference type="InterPro" id="IPR032566">
    <property type="entry name" value="Znf-C2HE"/>
</dbReference>
<dbReference type="GO" id="GO:0003697">
    <property type="term" value="F:single-stranded DNA binding"/>
    <property type="evidence" value="ECO:0007669"/>
    <property type="project" value="TreeGrafter"/>
</dbReference>
<protein>
    <recommendedName>
        <fullName evidence="8">HIT domain-containing protein</fullName>
    </recommendedName>
</protein>
<feature type="region of interest" description="Disordered" evidence="7">
    <location>
        <begin position="1"/>
        <end position="79"/>
    </location>
</feature>
<evidence type="ECO:0000256" key="2">
    <source>
        <dbReference type="ARBA" id="ARBA00022723"/>
    </source>
</evidence>
<keyword evidence="2" id="KW-0479">Metal-binding</keyword>
<comment type="subcellular location">
    <subcellularLocation>
        <location evidence="1">Nucleus</location>
    </subcellularLocation>
</comment>
<dbReference type="GO" id="GO:1990165">
    <property type="term" value="F:single-strand break-containing DNA binding"/>
    <property type="evidence" value="ECO:0007669"/>
    <property type="project" value="TreeGrafter"/>
</dbReference>
<dbReference type="Pfam" id="PF13671">
    <property type="entry name" value="AAA_33"/>
    <property type="match status" value="1"/>
</dbReference>
<dbReference type="EMBL" id="JAEHOE010000026">
    <property type="protein sequence ID" value="KAG2495217.1"/>
    <property type="molecule type" value="Genomic_DNA"/>
</dbReference>
<dbReference type="SUPFAM" id="SSF52540">
    <property type="entry name" value="P-loop containing nucleoside triphosphate hydrolases"/>
    <property type="match status" value="1"/>
</dbReference>
<dbReference type="GO" id="GO:0000012">
    <property type="term" value="P:single strand break repair"/>
    <property type="evidence" value="ECO:0007669"/>
    <property type="project" value="TreeGrafter"/>
</dbReference>
<dbReference type="FunFam" id="3.30.428.10:FF:000004">
    <property type="entry name" value="aprataxin isoform X2"/>
    <property type="match status" value="1"/>
</dbReference>
<dbReference type="Gene3D" id="3.40.50.300">
    <property type="entry name" value="P-loop containing nucleotide triphosphate hydrolases"/>
    <property type="match status" value="1"/>
</dbReference>
<evidence type="ECO:0000256" key="5">
    <source>
        <dbReference type="ARBA" id="ARBA00023242"/>
    </source>
</evidence>
<feature type="compositionally biased region" description="Gly residues" evidence="7">
    <location>
        <begin position="437"/>
        <end position="448"/>
    </location>
</feature>
<accession>A0A835Y4W7</accession>
<dbReference type="Pfam" id="PF16278">
    <property type="entry name" value="zf-C2HE"/>
    <property type="match status" value="1"/>
</dbReference>
<name>A0A835Y4W7_9CHLO</name>
<evidence type="ECO:0000256" key="6">
    <source>
        <dbReference type="PROSITE-ProRule" id="PRU00464"/>
    </source>
</evidence>
<dbReference type="GO" id="GO:0046872">
    <property type="term" value="F:metal ion binding"/>
    <property type="evidence" value="ECO:0007669"/>
    <property type="project" value="UniProtKB-KW"/>
</dbReference>
<evidence type="ECO:0000259" key="8">
    <source>
        <dbReference type="PROSITE" id="PS51084"/>
    </source>
</evidence>
<dbReference type="InterPro" id="IPR011146">
    <property type="entry name" value="HIT-like"/>
</dbReference>
<dbReference type="SUPFAM" id="SSF54197">
    <property type="entry name" value="HIT-like"/>
    <property type="match status" value="1"/>
</dbReference>
<dbReference type="OrthoDB" id="3512845at2759"/>
<dbReference type="PANTHER" id="PTHR12486">
    <property type="entry name" value="APRATAXIN-RELATED"/>
    <property type="match status" value="1"/>
</dbReference>
<evidence type="ECO:0000256" key="1">
    <source>
        <dbReference type="ARBA" id="ARBA00004123"/>
    </source>
</evidence>
<dbReference type="PANTHER" id="PTHR12486:SF4">
    <property type="entry name" value="APRATAXIN"/>
    <property type="match status" value="1"/>
</dbReference>
<dbReference type="GO" id="GO:0033699">
    <property type="term" value="F:DNA 5'-adenosine monophosphate hydrolase activity"/>
    <property type="evidence" value="ECO:0007669"/>
    <property type="project" value="TreeGrafter"/>
</dbReference>
<keyword evidence="3" id="KW-0862">Zinc</keyword>
<sequence length="671" mass="65981">MEADPPLAGAYDDPPESPQTSGSGGSGGAPGSDPGAEAGAGATGGGGGAVGAGGGAAGAGPGGRGRQRKPPHYAANGQPPLQGPWPVLLLLAGLPGSGKSTLSRRLLAASPVAWAHVNQDAVNDGKPGKREQCLAAAKSLLGQGCCVIIDRCHADPEQRSSFLGAASEAGVEAHCVALGLPPDACARRVGERTEHPGGVKGAGWRHVVFQMAKRQQAPGAWPPSVGEGFASVMDCLSDADADVAVKAWALYGSAGGGGGGGDGSAAAATLAAWQAHVAKRKPTGIAAFFKPAATGSATAAAAGGGGAAVRKVSGAAAAATTTAAAKAGKGPAGTAKAAGGGPAAAAASASPKAAAGRRPGEAGPEGEPPAKRQATGGPSKGPGGSGAAATAGDGSATPPASAAAKPGASQPSPAGGAAGGANAFAVLMASSRKGAATGAGGSGAGGGAKAAAGATGGKDAAASGAAAGAARDPRFNLTAGWAQPLRQCALNPDTCPQTVLHKDDQVVMIADAYPKARHHALVLARDPALRSIADLRPEHLPLLTHMREVAEDWVRKQKAQDPEAVAFKLGFHAVPSMAQLHLHVVSQDFDSPALKNKKHWNTFTTEFFLPFAAVEAQVRERGQLALISAAEEKRLEGLDLRCHGCGQPLRTIPDLKKHIVACESVKRLPGL</sequence>
<keyword evidence="5" id="KW-0539">Nucleus</keyword>
<proteinExistence type="predicted"/>
<organism evidence="9 10">
    <name type="scientific">Edaphochlamys debaryana</name>
    <dbReference type="NCBI Taxonomy" id="47281"/>
    <lineage>
        <taxon>Eukaryota</taxon>
        <taxon>Viridiplantae</taxon>
        <taxon>Chlorophyta</taxon>
        <taxon>core chlorophytes</taxon>
        <taxon>Chlorophyceae</taxon>
        <taxon>CS clade</taxon>
        <taxon>Chlamydomonadales</taxon>
        <taxon>Chlamydomonadales incertae sedis</taxon>
        <taxon>Edaphochlamys</taxon>
    </lineage>
</organism>
<dbReference type="Pfam" id="PF11969">
    <property type="entry name" value="DcpS_C"/>
    <property type="match status" value="1"/>
</dbReference>
<reference evidence="9" key="1">
    <citation type="journal article" date="2020" name="bioRxiv">
        <title>Comparative genomics of Chlamydomonas.</title>
        <authorList>
            <person name="Craig R.J."/>
            <person name="Hasan A.R."/>
            <person name="Ness R.W."/>
            <person name="Keightley P.D."/>
        </authorList>
    </citation>
    <scope>NUCLEOTIDE SEQUENCE</scope>
    <source>
        <strain evidence="9">CCAP 11/70</strain>
    </source>
</reference>
<gene>
    <name evidence="9" type="ORF">HYH03_006823</name>
</gene>
<dbReference type="PROSITE" id="PS51084">
    <property type="entry name" value="HIT_2"/>
    <property type="match status" value="1"/>
</dbReference>
<feature type="compositionally biased region" description="Low complexity" evidence="7">
    <location>
        <begin position="449"/>
        <end position="460"/>
    </location>
</feature>
<dbReference type="InterPro" id="IPR036265">
    <property type="entry name" value="HIT-like_sf"/>
</dbReference>
<dbReference type="Proteomes" id="UP000612055">
    <property type="component" value="Unassembled WGS sequence"/>
</dbReference>
<feature type="compositionally biased region" description="Low complexity" evidence="7">
    <location>
        <begin position="387"/>
        <end position="417"/>
    </location>
</feature>
<dbReference type="AlphaFoldDB" id="A0A835Y4W7"/>
<feature type="compositionally biased region" description="Low complexity" evidence="7">
    <location>
        <begin position="31"/>
        <end position="40"/>
    </location>
</feature>
<feature type="region of interest" description="Disordered" evidence="7">
    <location>
        <begin position="323"/>
        <end position="417"/>
    </location>
</feature>
<evidence type="ECO:0000313" key="9">
    <source>
        <dbReference type="EMBL" id="KAG2495217.1"/>
    </source>
</evidence>
<evidence type="ECO:0000256" key="7">
    <source>
        <dbReference type="SAM" id="MobiDB-lite"/>
    </source>
</evidence>
<keyword evidence="4" id="KW-0238">DNA-binding</keyword>
<dbReference type="GO" id="GO:0030983">
    <property type="term" value="F:mismatched DNA binding"/>
    <property type="evidence" value="ECO:0007669"/>
    <property type="project" value="TreeGrafter"/>
</dbReference>
<comment type="caution">
    <text evidence="9">The sequence shown here is derived from an EMBL/GenBank/DDBJ whole genome shotgun (WGS) entry which is preliminary data.</text>
</comment>
<evidence type="ECO:0000313" key="10">
    <source>
        <dbReference type="Proteomes" id="UP000612055"/>
    </source>
</evidence>
<keyword evidence="10" id="KW-1185">Reference proteome</keyword>
<feature type="domain" description="HIT" evidence="8">
    <location>
        <begin position="486"/>
        <end position="594"/>
    </location>
</feature>
<feature type="compositionally biased region" description="Gly residues" evidence="7">
    <location>
        <begin position="41"/>
        <end position="64"/>
    </location>
</feature>
<dbReference type="InterPro" id="IPR027417">
    <property type="entry name" value="P-loop_NTPase"/>
</dbReference>
<comment type="caution">
    <text evidence="6">Lacks conserved residue(s) required for the propagation of feature annotation.</text>
</comment>
<dbReference type="GO" id="GO:0003725">
    <property type="term" value="F:double-stranded RNA binding"/>
    <property type="evidence" value="ECO:0007669"/>
    <property type="project" value="TreeGrafter"/>
</dbReference>
<dbReference type="GO" id="GO:0005634">
    <property type="term" value="C:nucleus"/>
    <property type="evidence" value="ECO:0007669"/>
    <property type="project" value="UniProtKB-SubCell"/>
</dbReference>
<evidence type="ECO:0000256" key="3">
    <source>
        <dbReference type="ARBA" id="ARBA00022833"/>
    </source>
</evidence>
<dbReference type="GO" id="GO:0047627">
    <property type="term" value="F:adenylylsulfatase activity"/>
    <property type="evidence" value="ECO:0007669"/>
    <property type="project" value="UniProtKB-ARBA"/>
</dbReference>